<reference evidence="2" key="1">
    <citation type="submission" date="2025-08" db="UniProtKB">
        <authorList>
            <consortium name="Ensembl"/>
        </authorList>
    </citation>
    <scope>IDENTIFICATION</scope>
</reference>
<dbReference type="PANTHER" id="PTHR46484:SF7">
    <property type="entry name" value="MYELIN-ASSOCIATED GLYCOPROTEIN-LIKE-RELATED"/>
    <property type="match status" value="1"/>
</dbReference>
<dbReference type="InterPro" id="IPR013783">
    <property type="entry name" value="Ig-like_fold"/>
</dbReference>
<proteinExistence type="predicted"/>
<dbReference type="Ensembl" id="ENSMALT00000033027.1">
    <property type="protein sequence ID" value="ENSMALP00000032467.1"/>
    <property type="gene ID" value="ENSMALG00000022362.1"/>
</dbReference>
<dbReference type="Proteomes" id="UP000261600">
    <property type="component" value="Unplaced"/>
</dbReference>
<accession>A0A3Q3RDK4</accession>
<feature type="domain" description="Ig-like" evidence="1">
    <location>
        <begin position="109"/>
        <end position="199"/>
    </location>
</feature>
<dbReference type="InterPro" id="IPR007110">
    <property type="entry name" value="Ig-like_dom"/>
</dbReference>
<dbReference type="Gene3D" id="2.60.40.10">
    <property type="entry name" value="Immunoglobulins"/>
    <property type="match status" value="2"/>
</dbReference>
<organism evidence="2 3">
    <name type="scientific">Monopterus albus</name>
    <name type="common">Swamp eel</name>
    <dbReference type="NCBI Taxonomy" id="43700"/>
    <lineage>
        <taxon>Eukaryota</taxon>
        <taxon>Metazoa</taxon>
        <taxon>Chordata</taxon>
        <taxon>Craniata</taxon>
        <taxon>Vertebrata</taxon>
        <taxon>Euteleostomi</taxon>
        <taxon>Actinopterygii</taxon>
        <taxon>Neopterygii</taxon>
        <taxon>Teleostei</taxon>
        <taxon>Neoteleostei</taxon>
        <taxon>Acanthomorphata</taxon>
        <taxon>Anabantaria</taxon>
        <taxon>Synbranchiformes</taxon>
        <taxon>Synbranchidae</taxon>
        <taxon>Monopterus</taxon>
    </lineage>
</organism>
<protein>
    <recommendedName>
        <fullName evidence="1">Ig-like domain-containing protein</fullName>
    </recommendedName>
</protein>
<dbReference type="InterPro" id="IPR036179">
    <property type="entry name" value="Ig-like_dom_sf"/>
</dbReference>
<dbReference type="AlphaFoldDB" id="A0A3Q3RDK4"/>
<dbReference type="PROSITE" id="PS50835">
    <property type="entry name" value="IG_LIKE"/>
    <property type="match status" value="1"/>
</dbReference>
<evidence type="ECO:0000313" key="3">
    <source>
        <dbReference type="Proteomes" id="UP000261600"/>
    </source>
</evidence>
<sequence length="199" mass="22038">PFRFTALTRSCVVIPCTFQYKEDFPMTRGIWVKKNGGNVYHNGRSLVLDHFKDRTRLLGDLSQGNCSLEIDDIKPFDNGPFCFKAEKGETIYSFNSSCVFIVMKASEKPVMTPVPAEVDAGSTLSVSCSVTHTCPSYPPVFTWSVPTLTSEVRHMETSQGIYEITSTITFMVAGGDGVRSLNCTAIFWCDKQQGSTVQC</sequence>
<reference evidence="2" key="2">
    <citation type="submission" date="2025-09" db="UniProtKB">
        <authorList>
            <consortium name="Ensembl"/>
        </authorList>
    </citation>
    <scope>IDENTIFICATION</scope>
</reference>
<dbReference type="PANTHER" id="PTHR46484">
    <property type="entry name" value="SI:CH211-171H4.5-RELATED"/>
    <property type="match status" value="1"/>
</dbReference>
<dbReference type="STRING" id="43700.ENSMALP00000032467"/>
<keyword evidence="3" id="KW-1185">Reference proteome</keyword>
<name>A0A3Q3RDK4_MONAL</name>
<dbReference type="SUPFAM" id="SSF48726">
    <property type="entry name" value="Immunoglobulin"/>
    <property type="match status" value="2"/>
</dbReference>
<evidence type="ECO:0000259" key="1">
    <source>
        <dbReference type="PROSITE" id="PS50835"/>
    </source>
</evidence>
<evidence type="ECO:0000313" key="2">
    <source>
        <dbReference type="Ensembl" id="ENSMALP00000032467.1"/>
    </source>
</evidence>